<sequence length="546" mass="62036">MVSLRWAFMILSMFCCFSGSECNVLGKLPEFGEIYHVTGTIYLPYAEIEEPFEAWYNLTARKSRIQYYHGQVITYQVGTERPWGAYYKVTPETTEIETNVLKCFRLNGSAVNLVKPQSVFPSMDGFRLVRREYYKGHLCDMWQNVSYWGTKKNVYSLWVTASEDHPVPVHYEMRGYNNLLGSHYDKYEIDYAGLSHNFSASILDLPKDMDCEWPPGQGEEHLILANPMQDYIEREEDRGHRLFHQYRKKFGKRYGSQEELEQRSHTFIHNMRFVHSKNRARLSYKLALNHLADHTPEEMASLRGLLQDQTPNVGEPFPGAPYSHLLLPESFDWRLYGAVTPVKDQAICGSCWSFATTGVLEGALFLKTGVLTSLSQQALMDCSWGFGNYGCDGGLAWRALEWVKKHGGIPSAESYAPYRGQNGFCHYNQSEFLANVSRYIRVPYGNITALKAAVFKNGPVAVSIDAAPRSFAFYANGVYYEPECSNDSGNLNHAVLVVGYGVLQGETYWLIKNSWSTHWGNDGYILLSMKDNICGVANAGIFPILA</sequence>
<evidence type="ECO:0000256" key="3">
    <source>
        <dbReference type="ARBA" id="ARBA00022801"/>
    </source>
</evidence>
<dbReference type="InterPro" id="IPR025661">
    <property type="entry name" value="Pept_asp_AS"/>
</dbReference>
<keyword evidence="2" id="KW-0645">Protease</keyword>
<evidence type="ECO:0000256" key="2">
    <source>
        <dbReference type="ARBA" id="ARBA00022670"/>
    </source>
</evidence>
<feature type="domain" description="Peptidase C1A papain C-terminal" evidence="8">
    <location>
        <begin position="327"/>
        <end position="544"/>
    </location>
</feature>
<dbReference type="InterPro" id="IPR039417">
    <property type="entry name" value="Peptidase_C1A_papain-like"/>
</dbReference>
<evidence type="ECO:0000256" key="7">
    <source>
        <dbReference type="SAM" id="SignalP"/>
    </source>
</evidence>
<proteinExistence type="inferred from homology"/>
<dbReference type="PROSITE" id="PS00139">
    <property type="entry name" value="THIOL_PROTEASE_CYS"/>
    <property type="match status" value="1"/>
</dbReference>
<dbReference type="PROSITE" id="PS00640">
    <property type="entry name" value="THIOL_PROTEASE_ASN"/>
    <property type="match status" value="1"/>
</dbReference>
<dbReference type="Gene3D" id="3.90.70.10">
    <property type="entry name" value="Cysteine proteinases"/>
    <property type="match status" value="1"/>
</dbReference>
<dbReference type="InterPro" id="IPR025660">
    <property type="entry name" value="Pept_his_AS"/>
</dbReference>
<dbReference type="Proteomes" id="UP001190640">
    <property type="component" value="Chromosome 15"/>
</dbReference>
<dbReference type="GeneID" id="129343606"/>
<dbReference type="PROSITE" id="PS00639">
    <property type="entry name" value="THIOL_PROTEASE_HIS"/>
    <property type="match status" value="1"/>
</dbReference>
<dbReference type="GO" id="GO:0008234">
    <property type="term" value="F:cysteine-type peptidase activity"/>
    <property type="evidence" value="ECO:0007669"/>
    <property type="project" value="UniProtKB-KW"/>
</dbReference>
<dbReference type="SMART" id="SM00848">
    <property type="entry name" value="Inhibitor_I29"/>
    <property type="match status" value="1"/>
</dbReference>
<feature type="signal peptide" evidence="7">
    <location>
        <begin position="1"/>
        <end position="22"/>
    </location>
</feature>
<dbReference type="InterPro" id="IPR000668">
    <property type="entry name" value="Peptidase_C1A_C"/>
</dbReference>
<comment type="similarity">
    <text evidence="1">Belongs to the peptidase C1 family.</text>
</comment>
<organism evidence="10 11">
    <name type="scientific">Eublepharis macularius</name>
    <name type="common">Leopard gecko</name>
    <name type="synonym">Cyrtodactylus macularius</name>
    <dbReference type="NCBI Taxonomy" id="481883"/>
    <lineage>
        <taxon>Eukaryota</taxon>
        <taxon>Metazoa</taxon>
        <taxon>Chordata</taxon>
        <taxon>Craniata</taxon>
        <taxon>Vertebrata</taxon>
        <taxon>Euteleostomi</taxon>
        <taxon>Lepidosauria</taxon>
        <taxon>Squamata</taxon>
        <taxon>Bifurcata</taxon>
        <taxon>Gekkota</taxon>
        <taxon>Eublepharidae</taxon>
        <taxon>Eublepharinae</taxon>
        <taxon>Eublepharis</taxon>
    </lineage>
</organism>
<evidence type="ECO:0000256" key="4">
    <source>
        <dbReference type="ARBA" id="ARBA00022807"/>
    </source>
</evidence>
<dbReference type="FunFam" id="3.90.70.10:FF:000087">
    <property type="entry name" value="Counting factor associated protein D"/>
    <property type="match status" value="1"/>
</dbReference>
<dbReference type="RefSeq" id="XP_054855888.1">
    <property type="nucleotide sequence ID" value="XM_054999913.1"/>
</dbReference>
<evidence type="ECO:0000259" key="8">
    <source>
        <dbReference type="SMART" id="SM00645"/>
    </source>
</evidence>
<dbReference type="PRINTS" id="PR00705">
    <property type="entry name" value="PAPAIN"/>
</dbReference>
<dbReference type="AlphaFoldDB" id="A0AA97LH36"/>
<evidence type="ECO:0000256" key="6">
    <source>
        <dbReference type="ARBA" id="ARBA00023157"/>
    </source>
</evidence>
<dbReference type="SUPFAM" id="SSF54001">
    <property type="entry name" value="Cysteine proteinases"/>
    <property type="match status" value="1"/>
</dbReference>
<keyword evidence="5" id="KW-0865">Zymogen</keyword>
<keyword evidence="10" id="KW-1185">Reference proteome</keyword>
<gene>
    <name evidence="11" type="primary">LOC129343606</name>
</gene>
<feature type="chain" id="PRO_5041739898" evidence="7">
    <location>
        <begin position="23"/>
        <end position="546"/>
    </location>
</feature>
<evidence type="ECO:0000313" key="11">
    <source>
        <dbReference type="RefSeq" id="XP_054855888.1"/>
    </source>
</evidence>
<dbReference type="CDD" id="cd02248">
    <property type="entry name" value="Peptidase_C1A"/>
    <property type="match status" value="1"/>
</dbReference>
<keyword evidence="6" id="KW-1015">Disulfide bond</keyword>
<accession>A0AA97LH36</accession>
<dbReference type="InterPro" id="IPR000169">
    <property type="entry name" value="Pept_cys_AS"/>
</dbReference>
<dbReference type="Pfam" id="PF00112">
    <property type="entry name" value="Peptidase_C1"/>
    <property type="match status" value="1"/>
</dbReference>
<keyword evidence="3" id="KW-0378">Hydrolase</keyword>
<dbReference type="PANTHER" id="PTHR12411">
    <property type="entry name" value="CYSTEINE PROTEASE FAMILY C1-RELATED"/>
    <property type="match status" value="1"/>
</dbReference>
<evidence type="ECO:0000313" key="10">
    <source>
        <dbReference type="Proteomes" id="UP001190640"/>
    </source>
</evidence>
<dbReference type="InterPro" id="IPR013201">
    <property type="entry name" value="Prot_inhib_I29"/>
</dbReference>
<keyword evidence="7" id="KW-0732">Signal</keyword>
<dbReference type="Pfam" id="PF08246">
    <property type="entry name" value="Inhibitor_I29"/>
    <property type="match status" value="1"/>
</dbReference>
<keyword evidence="4" id="KW-0788">Thiol protease</keyword>
<evidence type="ECO:0000256" key="1">
    <source>
        <dbReference type="ARBA" id="ARBA00008455"/>
    </source>
</evidence>
<dbReference type="KEGG" id="emc:129343606"/>
<dbReference type="InterPro" id="IPR013128">
    <property type="entry name" value="Peptidase_C1A"/>
</dbReference>
<dbReference type="GO" id="GO:0006508">
    <property type="term" value="P:proteolysis"/>
    <property type="evidence" value="ECO:0007669"/>
    <property type="project" value="UniProtKB-KW"/>
</dbReference>
<dbReference type="SMART" id="SM00645">
    <property type="entry name" value="Pept_C1"/>
    <property type="match status" value="1"/>
</dbReference>
<dbReference type="InterPro" id="IPR038765">
    <property type="entry name" value="Papain-like_cys_pep_sf"/>
</dbReference>
<feature type="domain" description="Cathepsin propeptide inhibitor" evidence="9">
    <location>
        <begin position="243"/>
        <end position="299"/>
    </location>
</feature>
<evidence type="ECO:0000256" key="5">
    <source>
        <dbReference type="ARBA" id="ARBA00023145"/>
    </source>
</evidence>
<reference evidence="11" key="1">
    <citation type="submission" date="2025-08" db="UniProtKB">
        <authorList>
            <consortium name="RefSeq"/>
        </authorList>
    </citation>
    <scope>IDENTIFICATION</scope>
    <source>
        <tissue evidence="11">Blood</tissue>
    </source>
</reference>
<evidence type="ECO:0000259" key="9">
    <source>
        <dbReference type="SMART" id="SM00848"/>
    </source>
</evidence>
<protein>
    <submittedName>
        <fullName evidence="11">Digestive cysteine proteinase 1-like</fullName>
    </submittedName>
</protein>
<name>A0AA97LH36_EUBMA</name>